<keyword evidence="1" id="KW-0812">Transmembrane</keyword>
<feature type="transmembrane region" description="Helical" evidence="1">
    <location>
        <begin position="329"/>
        <end position="349"/>
    </location>
</feature>
<feature type="transmembrane region" description="Helical" evidence="1">
    <location>
        <begin position="355"/>
        <end position="375"/>
    </location>
</feature>
<dbReference type="STRING" id="1349421.OI18_20600"/>
<dbReference type="OrthoDB" id="1412193at2"/>
<feature type="transmembrane region" description="Helical" evidence="1">
    <location>
        <begin position="193"/>
        <end position="220"/>
    </location>
</feature>
<reference evidence="2 3" key="1">
    <citation type="submission" date="2014-11" db="EMBL/GenBank/DDBJ databases">
        <title>Genome sequence of Flavihumibacter solisilvae 3-3.</title>
        <authorList>
            <person name="Zhou G."/>
            <person name="Li M."/>
            <person name="Wang G."/>
        </authorList>
    </citation>
    <scope>NUCLEOTIDE SEQUENCE [LARGE SCALE GENOMIC DNA]</scope>
    <source>
        <strain evidence="2 3">3-3</strain>
    </source>
</reference>
<organism evidence="2 3">
    <name type="scientific">Flavihumibacter solisilvae</name>
    <dbReference type="NCBI Taxonomy" id="1349421"/>
    <lineage>
        <taxon>Bacteria</taxon>
        <taxon>Pseudomonadati</taxon>
        <taxon>Bacteroidota</taxon>
        <taxon>Chitinophagia</taxon>
        <taxon>Chitinophagales</taxon>
        <taxon>Chitinophagaceae</taxon>
        <taxon>Flavihumibacter</taxon>
    </lineage>
</organism>
<accession>A0A0C1KZV2</accession>
<dbReference type="Proteomes" id="UP000031408">
    <property type="component" value="Unassembled WGS sequence"/>
</dbReference>
<gene>
    <name evidence="2" type="ORF">OI18_20600</name>
</gene>
<feature type="transmembrane region" description="Helical" evidence="1">
    <location>
        <begin position="43"/>
        <end position="60"/>
    </location>
</feature>
<comment type="caution">
    <text evidence="2">The sequence shown here is derived from an EMBL/GenBank/DDBJ whole genome shotgun (WGS) entry which is preliminary data.</text>
</comment>
<feature type="transmembrane region" description="Helical" evidence="1">
    <location>
        <begin position="410"/>
        <end position="429"/>
    </location>
</feature>
<feature type="transmembrane region" description="Helical" evidence="1">
    <location>
        <begin position="80"/>
        <end position="96"/>
    </location>
</feature>
<protein>
    <recommendedName>
        <fullName evidence="4">Polysaccharide biosynthesis protein C-terminal domain-containing protein</fullName>
    </recommendedName>
</protein>
<keyword evidence="3" id="KW-1185">Reference proteome</keyword>
<evidence type="ECO:0000256" key="1">
    <source>
        <dbReference type="SAM" id="Phobius"/>
    </source>
</evidence>
<feature type="transmembrane region" description="Helical" evidence="1">
    <location>
        <begin position="387"/>
        <end position="404"/>
    </location>
</feature>
<feature type="transmembrane region" description="Helical" evidence="1">
    <location>
        <begin position="126"/>
        <end position="148"/>
    </location>
</feature>
<evidence type="ECO:0008006" key="4">
    <source>
        <dbReference type="Google" id="ProtNLM"/>
    </source>
</evidence>
<evidence type="ECO:0000313" key="2">
    <source>
        <dbReference type="EMBL" id="KIC92826.1"/>
    </source>
</evidence>
<sequence length="438" mass="48905">MIRRLLPIAILTGAGQLFSIFAIKSIAANSAADAFTDFVQADAFYQLLLSVIAFGLQSMAMRELVISADWKSLLKQYQSARICMAILLLPICLLAFWKSSYIVFLIAPLLAANADYAVYARGYPVYGALMAFLRMIIPYGITLVIVHIAPDKVLYAFVASLMPVFFITDWLIMRRLSVTFINIPYWRDILLYVKSLVLGLVGLGQYMVGLGLMLLVPYFIPEAASHAVFVGLKLYVIYKGVVRIIHQAYLREMLMPKVNINVDQLSMLVALFYCSGLFFFPDASVRLFFGERFLPYIYYYQLTGVAALIYAFLNTQSTILMLQRRDRPLAISTLTGVGTMFLTLISGALFGDGAWIAGLALVMGESAVSVCLYVVAKPVPLMKQRIVFVFQVSLFFVIPCLMRYAAGDILWSLLLSYVIVGIVCALLYGRKFVATPMQ</sequence>
<feature type="transmembrane region" description="Helical" evidence="1">
    <location>
        <begin position="265"/>
        <end position="281"/>
    </location>
</feature>
<keyword evidence="1" id="KW-0472">Membrane</keyword>
<name>A0A0C1KZV2_9BACT</name>
<dbReference type="EMBL" id="JSVC01000027">
    <property type="protein sequence ID" value="KIC92826.1"/>
    <property type="molecule type" value="Genomic_DNA"/>
</dbReference>
<proteinExistence type="predicted"/>
<feature type="transmembrane region" description="Helical" evidence="1">
    <location>
        <begin position="154"/>
        <end position="172"/>
    </location>
</feature>
<feature type="transmembrane region" description="Helical" evidence="1">
    <location>
        <begin position="226"/>
        <end position="245"/>
    </location>
</feature>
<dbReference type="AlphaFoldDB" id="A0A0C1KZV2"/>
<feature type="transmembrane region" description="Helical" evidence="1">
    <location>
        <begin position="293"/>
        <end position="313"/>
    </location>
</feature>
<dbReference type="RefSeq" id="WP_039143472.1">
    <property type="nucleotide sequence ID" value="NZ_JSVC01000027.1"/>
</dbReference>
<evidence type="ECO:0000313" key="3">
    <source>
        <dbReference type="Proteomes" id="UP000031408"/>
    </source>
</evidence>
<keyword evidence="1" id="KW-1133">Transmembrane helix</keyword>
<feature type="transmembrane region" description="Helical" evidence="1">
    <location>
        <begin position="102"/>
        <end position="119"/>
    </location>
</feature>